<protein>
    <recommendedName>
        <fullName evidence="3">DUF982 domain-containing protein</fullName>
    </recommendedName>
</protein>
<sequence length="78" mass="8854">MIVPPRRSDDYPDRDSDCQSALEAEFQSIMSRATAAGWAEGEVEFALLCLAISEIRRRQCNEETDEAIRRALRNVEGH</sequence>
<evidence type="ECO:0000313" key="2">
    <source>
        <dbReference type="Proteomes" id="UP001342418"/>
    </source>
</evidence>
<dbReference type="Proteomes" id="UP001342418">
    <property type="component" value="Chromosome"/>
</dbReference>
<reference evidence="1 2" key="1">
    <citation type="submission" date="2018-07" db="EMBL/GenBank/DDBJ databases">
        <title>Genome sequence of Nitratireductor thuwali#1536.</title>
        <authorList>
            <person name="Michoud G."/>
            <person name="Merlino G."/>
            <person name="Sefrji F.O."/>
            <person name="Daffonchio D."/>
        </authorList>
    </citation>
    <scope>NUCLEOTIDE SEQUENCE [LARGE SCALE GENOMIC DNA]</scope>
    <source>
        <strain evidence="2">Nit1536</strain>
    </source>
</reference>
<evidence type="ECO:0008006" key="3">
    <source>
        <dbReference type="Google" id="ProtNLM"/>
    </source>
</evidence>
<keyword evidence="2" id="KW-1185">Reference proteome</keyword>
<proteinExistence type="predicted"/>
<accession>A0ABY5MRJ4</accession>
<evidence type="ECO:0000313" key="1">
    <source>
        <dbReference type="EMBL" id="UUP19484.1"/>
    </source>
</evidence>
<gene>
    <name evidence="1" type="ORF">NTH_03987</name>
</gene>
<name>A0ABY5MRJ4_9HYPH</name>
<dbReference type="RefSeq" id="WP_338531631.1">
    <property type="nucleotide sequence ID" value="NZ_CP030941.1"/>
</dbReference>
<organism evidence="1 2">
    <name type="scientific">Nitratireductor thuwali</name>
    <dbReference type="NCBI Taxonomy" id="2267699"/>
    <lineage>
        <taxon>Bacteria</taxon>
        <taxon>Pseudomonadati</taxon>
        <taxon>Pseudomonadota</taxon>
        <taxon>Alphaproteobacteria</taxon>
        <taxon>Hyphomicrobiales</taxon>
        <taxon>Phyllobacteriaceae</taxon>
        <taxon>Nitratireductor</taxon>
    </lineage>
</organism>
<dbReference type="EMBL" id="CP030941">
    <property type="protein sequence ID" value="UUP19484.1"/>
    <property type="molecule type" value="Genomic_DNA"/>
</dbReference>